<organism evidence="2 3">
    <name type="scientific">Porites evermanni</name>
    <dbReference type="NCBI Taxonomy" id="104178"/>
    <lineage>
        <taxon>Eukaryota</taxon>
        <taxon>Metazoa</taxon>
        <taxon>Cnidaria</taxon>
        <taxon>Anthozoa</taxon>
        <taxon>Hexacorallia</taxon>
        <taxon>Scleractinia</taxon>
        <taxon>Fungiina</taxon>
        <taxon>Poritidae</taxon>
        <taxon>Porites</taxon>
    </lineage>
</organism>
<feature type="compositionally biased region" description="Basic residues" evidence="1">
    <location>
        <begin position="1"/>
        <end position="10"/>
    </location>
</feature>
<reference evidence="2 3" key="1">
    <citation type="submission" date="2022-05" db="EMBL/GenBank/DDBJ databases">
        <authorList>
            <consortium name="Genoscope - CEA"/>
            <person name="William W."/>
        </authorList>
    </citation>
    <scope>NUCLEOTIDE SEQUENCE [LARGE SCALE GENOMIC DNA]</scope>
</reference>
<keyword evidence="3" id="KW-1185">Reference proteome</keyword>
<comment type="caution">
    <text evidence="2">The sequence shown here is derived from an EMBL/GenBank/DDBJ whole genome shotgun (WGS) entry which is preliminary data.</text>
</comment>
<accession>A0ABN8QI25</accession>
<evidence type="ECO:0000313" key="3">
    <source>
        <dbReference type="Proteomes" id="UP001159427"/>
    </source>
</evidence>
<protein>
    <submittedName>
        <fullName evidence="2">Uncharacterized protein</fullName>
    </submittedName>
</protein>
<dbReference type="PANTHER" id="PTHR31252">
    <property type="entry name" value="DUF4419 DOMAIN-CONTAINING PROTEIN"/>
    <property type="match status" value="1"/>
</dbReference>
<dbReference type="Proteomes" id="UP001159427">
    <property type="component" value="Unassembled WGS sequence"/>
</dbReference>
<dbReference type="InterPro" id="IPR025533">
    <property type="entry name" value="DUF4419"/>
</dbReference>
<gene>
    <name evidence="2" type="ORF">PEVE_00004248</name>
</gene>
<dbReference type="EMBL" id="CALNXI010001260">
    <property type="protein sequence ID" value="CAH3162281.1"/>
    <property type="molecule type" value="Genomic_DNA"/>
</dbReference>
<proteinExistence type="predicted"/>
<feature type="region of interest" description="Disordered" evidence="1">
    <location>
        <begin position="1"/>
        <end position="21"/>
    </location>
</feature>
<dbReference type="Pfam" id="PF14388">
    <property type="entry name" value="DUF4419"/>
    <property type="match status" value="2"/>
</dbReference>
<evidence type="ECO:0000256" key="1">
    <source>
        <dbReference type="SAM" id="MobiDB-lite"/>
    </source>
</evidence>
<dbReference type="PANTHER" id="PTHR31252:SF11">
    <property type="entry name" value="DUF4419 DOMAIN-CONTAINING PROTEIN"/>
    <property type="match status" value="1"/>
</dbReference>
<sequence>MEKKVKKTSKTSHSPTDQLSKPDVNSVMLAINLVPSKIEDAGLEQHEANELIKENAPNLRSLIFGEEEIVRAKEGSPSSKIIAAVGSEGKIYSIGNCGLFGAVFTAYNNHWKLRTSPDDWWFSVIKRVACAIETNAEKTSVRKMFVNHEGKKEIEVQVSDPTIYTVDYSWFFDEIAKKIEDNVRVPEFIDGMTADFSTTTPVQKIVSQITLMYSLKEYFYYSLRAGCGIPAVEMLGSEDDWKKLSSKLKVLRTLLEPIEDDLGLRSEWWNVVETVFSKLLDTYQGRPDRKWWSHIVTYENENGSGMIIQGSYIYRGWITEFLEGPMKVRFNLRISDMTKGLVSVPITLKDSTGLVTDSAALVAGMLGFTLHQSSNTDDVSVQPFQGWSLMISENSPFRQNAPNLTSLIFGEEEIVRAKEGSPSSKIIAAVGSEEKIYSIGNCGLFGAVFTAYNNHWKLRTSPDDWWFSVIKRVACAIETNAEKTSIAKKIEDNVRVPEFIDGMTADFSTTTPVQKIVSQITLMYSLKEYFYYSLRAGCGIPAVEMLGSEDDWKKLSSNIKVLRTLLEPIEDDLGLRSEWWNVVETVFSKLLDTYQGRPDRKWWSHIVTYENENGSGMIIQGSYIYRGWITEFLEGPMKVRFNLRISDMTKGLVSVPITLKDSTSLVTDSAALVAGMLGFTLHQSSNTDDVSVQPFQGWSLMISENSPFRRQ</sequence>
<evidence type="ECO:0000313" key="2">
    <source>
        <dbReference type="EMBL" id="CAH3162281.1"/>
    </source>
</evidence>
<name>A0ABN8QI25_9CNID</name>